<keyword evidence="9" id="KW-0460">Magnesium</keyword>
<dbReference type="Gene3D" id="3.30.70.2020">
    <property type="match status" value="1"/>
</dbReference>
<evidence type="ECO:0000256" key="6">
    <source>
        <dbReference type="ARBA" id="ARBA00022605"/>
    </source>
</evidence>
<evidence type="ECO:0000256" key="13">
    <source>
        <dbReference type="ARBA" id="ARBA00048523"/>
    </source>
</evidence>
<dbReference type="Pfam" id="PF12710">
    <property type="entry name" value="HAD"/>
    <property type="match status" value="1"/>
</dbReference>
<evidence type="ECO:0000256" key="9">
    <source>
        <dbReference type="ARBA" id="ARBA00022842"/>
    </source>
</evidence>
<dbReference type="Gene3D" id="3.40.50.1000">
    <property type="entry name" value="HAD superfamily/HAD-like"/>
    <property type="match status" value="1"/>
</dbReference>
<gene>
    <name evidence="15" type="ordered locus">Msip34_0904</name>
</gene>
<dbReference type="STRING" id="582744.Msip34_0904"/>
<dbReference type="InterPro" id="IPR050582">
    <property type="entry name" value="HAD-like_SerB"/>
</dbReference>
<reference evidence="15 16" key="2">
    <citation type="journal article" date="2011" name="J. Bacteriol.">
        <title>Genomes of three methylotrophs from a single niche uncover genetic and metabolic divergence of Methylophilaceae.</title>
        <authorList>
            <person name="Lapidus A."/>
            <person name="Clum A."/>
            <person name="Labutti K."/>
            <person name="Kaluzhnaya M.G."/>
            <person name="Lim S."/>
            <person name="Beck D.A."/>
            <person name="Glavina Del Rio T."/>
            <person name="Nolan M."/>
            <person name="Mavromatis K."/>
            <person name="Huntemann M."/>
            <person name="Lucas S."/>
            <person name="Lidstrom M.E."/>
            <person name="Ivanova N."/>
            <person name="Chistoserdova L."/>
        </authorList>
    </citation>
    <scope>NUCLEOTIDE SEQUENCE [LARGE SCALE GENOMIC DNA]</scope>
    <source>
        <strain evidence="15 16">SIP3-4</strain>
    </source>
</reference>
<dbReference type="SUPFAM" id="SSF56784">
    <property type="entry name" value="HAD-like"/>
    <property type="match status" value="1"/>
</dbReference>
<comment type="pathway">
    <text evidence="2">Amino-acid biosynthesis; L-serine biosynthesis; L-serine from 3-phospho-D-glycerate: step 3/3.</text>
</comment>
<dbReference type="AlphaFoldDB" id="C6XC77"/>
<dbReference type="OrthoDB" id="9792539at2"/>
<comment type="similarity">
    <text evidence="3">Belongs to the HAD-like hydrolase superfamily. SerB family.</text>
</comment>
<evidence type="ECO:0000256" key="7">
    <source>
        <dbReference type="ARBA" id="ARBA00022723"/>
    </source>
</evidence>
<evidence type="ECO:0000256" key="2">
    <source>
        <dbReference type="ARBA" id="ARBA00005135"/>
    </source>
</evidence>
<dbReference type="EMBL" id="CP001674">
    <property type="protein sequence ID" value="ACT50152.1"/>
    <property type="molecule type" value="Genomic_DNA"/>
</dbReference>
<evidence type="ECO:0000256" key="5">
    <source>
        <dbReference type="ARBA" id="ARBA00015196"/>
    </source>
</evidence>
<dbReference type="HOGENOM" id="CLU_036368_4_0_4"/>
<evidence type="ECO:0000313" key="16">
    <source>
        <dbReference type="Proteomes" id="UP000002743"/>
    </source>
</evidence>
<evidence type="ECO:0000256" key="3">
    <source>
        <dbReference type="ARBA" id="ARBA00009184"/>
    </source>
</evidence>
<dbReference type="Proteomes" id="UP000002743">
    <property type="component" value="Chromosome"/>
</dbReference>
<keyword evidence="16" id="KW-1185">Reference proteome</keyword>
<comment type="catalytic activity">
    <reaction evidence="13">
        <text>O-phospho-D-serine + H2O = D-serine + phosphate</text>
        <dbReference type="Rhea" id="RHEA:24873"/>
        <dbReference type="ChEBI" id="CHEBI:15377"/>
        <dbReference type="ChEBI" id="CHEBI:35247"/>
        <dbReference type="ChEBI" id="CHEBI:43474"/>
        <dbReference type="ChEBI" id="CHEBI:58680"/>
        <dbReference type="EC" id="3.1.3.3"/>
    </reaction>
</comment>
<sequence length="280" mass="30520">MRLVVQGSAISFSHLAHLHQLSGAQQGLQFTQLAEHAYSLPRQTEAQQNVIDFCREQQIDCAYVDDKHTLKRFGLAVMDMDSTLISIECIDEIADMYGLKPQVAAITESAMRGEIEFAESLRRRVALLEGLEDSALQRVIDERLQLNPGAQTWIDACRENGIRTMLVSGGFDFFADKVKAMLGLDYAQANSLEIVNGKLTGKVLGHIVDAQAKADFLIATRDKLGLSADQVVAIGDGANDLKMMSVATAGVAYHAKPIVQQQATYALNHVGLEGLVGLFS</sequence>
<evidence type="ECO:0000256" key="12">
    <source>
        <dbReference type="ARBA" id="ARBA00048138"/>
    </source>
</evidence>
<proteinExistence type="inferred from homology"/>
<dbReference type="GO" id="GO:0000287">
    <property type="term" value="F:magnesium ion binding"/>
    <property type="evidence" value="ECO:0007669"/>
    <property type="project" value="TreeGrafter"/>
</dbReference>
<organism evidence="15 16">
    <name type="scientific">Methylovorus glucosotrophus (strain SIP3-4)</name>
    <dbReference type="NCBI Taxonomy" id="582744"/>
    <lineage>
        <taxon>Bacteria</taxon>
        <taxon>Pseudomonadati</taxon>
        <taxon>Pseudomonadota</taxon>
        <taxon>Betaproteobacteria</taxon>
        <taxon>Nitrosomonadales</taxon>
        <taxon>Methylophilaceae</taxon>
        <taxon>Methylovorus</taxon>
    </lineage>
</organism>
<keyword evidence="7" id="KW-0479">Metal-binding</keyword>
<comment type="catalytic activity">
    <reaction evidence="12">
        <text>O-phospho-L-serine + H2O = L-serine + phosphate</text>
        <dbReference type="Rhea" id="RHEA:21208"/>
        <dbReference type="ChEBI" id="CHEBI:15377"/>
        <dbReference type="ChEBI" id="CHEBI:33384"/>
        <dbReference type="ChEBI" id="CHEBI:43474"/>
        <dbReference type="ChEBI" id="CHEBI:57524"/>
        <dbReference type="EC" id="3.1.3.3"/>
    </reaction>
</comment>
<evidence type="ECO:0000256" key="8">
    <source>
        <dbReference type="ARBA" id="ARBA00022801"/>
    </source>
</evidence>
<evidence type="ECO:0000256" key="11">
    <source>
        <dbReference type="ARBA" id="ARBA00031693"/>
    </source>
</evidence>
<comment type="cofactor">
    <cofactor evidence="1">
        <name>Mg(2+)</name>
        <dbReference type="ChEBI" id="CHEBI:18420"/>
    </cofactor>
</comment>
<dbReference type="PANTHER" id="PTHR43344">
    <property type="entry name" value="PHOSPHOSERINE PHOSPHATASE"/>
    <property type="match status" value="1"/>
</dbReference>
<evidence type="ECO:0000256" key="10">
    <source>
        <dbReference type="ARBA" id="ARBA00023299"/>
    </source>
</evidence>
<dbReference type="PANTHER" id="PTHR43344:SF2">
    <property type="entry name" value="PHOSPHOSERINE PHOSPHATASE"/>
    <property type="match status" value="1"/>
</dbReference>
<dbReference type="SFLD" id="SFLDG01137">
    <property type="entry name" value="C1.6.1:_Phosphoserine_Phosphat"/>
    <property type="match status" value="1"/>
</dbReference>
<evidence type="ECO:0000256" key="14">
    <source>
        <dbReference type="PIRSR" id="PIRSR604469-1"/>
    </source>
</evidence>
<dbReference type="InterPro" id="IPR036412">
    <property type="entry name" value="HAD-like_sf"/>
</dbReference>
<protein>
    <recommendedName>
        <fullName evidence="5">Phosphoserine phosphatase</fullName>
        <ecNumber evidence="4">3.1.3.3</ecNumber>
    </recommendedName>
    <alternativeName>
        <fullName evidence="11">O-phosphoserine phosphohydrolase</fullName>
    </alternativeName>
</protein>
<dbReference type="NCBIfam" id="TIGR01488">
    <property type="entry name" value="HAD-SF-IB"/>
    <property type="match status" value="1"/>
</dbReference>
<dbReference type="SFLD" id="SFLDF00029">
    <property type="entry name" value="phosphoserine_phosphatase"/>
    <property type="match status" value="1"/>
</dbReference>
<dbReference type="CDD" id="cd07500">
    <property type="entry name" value="HAD_PSP"/>
    <property type="match status" value="1"/>
</dbReference>
<keyword evidence="10" id="KW-0718">Serine biosynthesis</keyword>
<dbReference type="UniPathway" id="UPA00135">
    <property type="reaction ID" value="UER00198"/>
</dbReference>
<dbReference type="InterPro" id="IPR004469">
    <property type="entry name" value="PSP"/>
</dbReference>
<dbReference type="SFLD" id="SFLDG01136">
    <property type="entry name" value="C1.6:_Phosphoserine_Phosphatas"/>
    <property type="match status" value="1"/>
</dbReference>
<dbReference type="NCBIfam" id="TIGR00338">
    <property type="entry name" value="serB"/>
    <property type="match status" value="1"/>
</dbReference>
<feature type="active site" description="Nucleophile" evidence="14">
    <location>
        <position position="79"/>
    </location>
</feature>
<evidence type="ECO:0000313" key="15">
    <source>
        <dbReference type="EMBL" id="ACT50152.1"/>
    </source>
</evidence>
<dbReference type="GO" id="GO:0036424">
    <property type="term" value="F:L-phosphoserine phosphatase activity"/>
    <property type="evidence" value="ECO:0007669"/>
    <property type="project" value="InterPro"/>
</dbReference>
<evidence type="ECO:0000256" key="1">
    <source>
        <dbReference type="ARBA" id="ARBA00001946"/>
    </source>
</evidence>
<reference evidence="16" key="1">
    <citation type="submission" date="2009-07" db="EMBL/GenBank/DDBJ databases">
        <title>Complete sequence of chromosome of Methylovorus sp. SIP3-4.</title>
        <authorList>
            <person name="Lucas S."/>
            <person name="Copeland A."/>
            <person name="Lapidus A."/>
            <person name="Glavina del Rio T."/>
            <person name="Tice H."/>
            <person name="Bruce D."/>
            <person name="Goodwin L."/>
            <person name="Pitluck S."/>
            <person name="Clum A."/>
            <person name="Larimer F."/>
            <person name="Land M."/>
            <person name="Hauser L."/>
            <person name="Kyrpides N."/>
            <person name="Mikhailova N."/>
            <person name="Kayluzhnaya M."/>
            <person name="Chistoserdova L."/>
        </authorList>
    </citation>
    <scope>NUCLEOTIDE SEQUENCE [LARGE SCALE GENOMIC DNA]</scope>
    <source>
        <strain evidence="16">SIP3-4</strain>
    </source>
</reference>
<accession>C6XC77</accession>
<name>C6XC77_METGS</name>
<dbReference type="eggNOG" id="COG0560">
    <property type="taxonomic scope" value="Bacteria"/>
</dbReference>
<feature type="active site" description="Proton donor" evidence="14">
    <location>
        <position position="81"/>
    </location>
</feature>
<keyword evidence="6" id="KW-0028">Amino-acid biosynthesis</keyword>
<dbReference type="EC" id="3.1.3.3" evidence="4"/>
<dbReference type="Gene3D" id="1.10.150.210">
    <property type="entry name" value="Phosphoserine phosphatase, domain 2"/>
    <property type="match status" value="1"/>
</dbReference>
<dbReference type="RefSeq" id="WP_015829701.1">
    <property type="nucleotide sequence ID" value="NC_012969.1"/>
</dbReference>
<dbReference type="GO" id="GO:0006564">
    <property type="term" value="P:L-serine biosynthetic process"/>
    <property type="evidence" value="ECO:0007669"/>
    <property type="project" value="UniProtKB-KW"/>
</dbReference>
<evidence type="ECO:0000256" key="4">
    <source>
        <dbReference type="ARBA" id="ARBA00012640"/>
    </source>
</evidence>
<keyword evidence="8 15" id="KW-0378">Hydrolase</keyword>
<dbReference type="InterPro" id="IPR023214">
    <property type="entry name" value="HAD_sf"/>
</dbReference>
<dbReference type="GO" id="GO:0005737">
    <property type="term" value="C:cytoplasm"/>
    <property type="evidence" value="ECO:0007669"/>
    <property type="project" value="TreeGrafter"/>
</dbReference>
<dbReference type="SFLD" id="SFLDS00003">
    <property type="entry name" value="Haloacid_Dehalogenase"/>
    <property type="match status" value="1"/>
</dbReference>
<dbReference type="KEGG" id="mei:Msip34_0904"/>